<protein>
    <submittedName>
        <fullName evidence="1">Uncharacterized protein</fullName>
    </submittedName>
</protein>
<reference evidence="1 2" key="1">
    <citation type="journal article" date="2016" name="Nat. Commun.">
        <title>Thousands of microbial genomes shed light on interconnected biogeochemical processes in an aquifer system.</title>
        <authorList>
            <person name="Anantharaman K."/>
            <person name="Brown C.T."/>
            <person name="Hug L.A."/>
            <person name="Sharon I."/>
            <person name="Castelle C.J."/>
            <person name="Probst A.J."/>
            <person name="Thomas B.C."/>
            <person name="Singh A."/>
            <person name="Wilkins M.J."/>
            <person name="Karaoz U."/>
            <person name="Brodie E.L."/>
            <person name="Williams K.H."/>
            <person name="Hubbard S.S."/>
            <person name="Banfield J.F."/>
        </authorList>
    </citation>
    <scope>NUCLEOTIDE SEQUENCE [LARGE SCALE GENOMIC DNA]</scope>
</reference>
<evidence type="ECO:0000313" key="1">
    <source>
        <dbReference type="EMBL" id="OGW97470.1"/>
    </source>
</evidence>
<dbReference type="Proteomes" id="UP000178187">
    <property type="component" value="Unassembled WGS sequence"/>
</dbReference>
<accession>A0A1G1KX16</accession>
<comment type="caution">
    <text evidence="1">The sequence shown here is derived from an EMBL/GenBank/DDBJ whole genome shotgun (WGS) entry which is preliminary data.</text>
</comment>
<proteinExistence type="predicted"/>
<sequence length="161" mass="17934">MFGGSIQATPAGSISSVSPDEKLHALSLTRFHFMTLKEFHSHLFSGDSVSTSIPDYQAFILNTGLNAFLASGERETMLLEALRQNKGVHLRFKAPMQTSEYQIAPYPGREIAFQLQPEVREVAITVDIQPLLDGPIAFKIKIQKGNDTFDYNVNWSGELVF</sequence>
<dbReference type="EMBL" id="MHFR01000042">
    <property type="protein sequence ID" value="OGW97470.1"/>
    <property type="molecule type" value="Genomic_DNA"/>
</dbReference>
<organism evidence="1 2">
    <name type="scientific">Candidatus Danuiimicrobium aquiferis</name>
    <dbReference type="NCBI Taxonomy" id="1801832"/>
    <lineage>
        <taxon>Bacteria</taxon>
        <taxon>Pseudomonadati</taxon>
        <taxon>Candidatus Omnitrophota</taxon>
        <taxon>Candidatus Danuiimicrobium</taxon>
    </lineage>
</organism>
<evidence type="ECO:0000313" key="2">
    <source>
        <dbReference type="Proteomes" id="UP000178187"/>
    </source>
</evidence>
<name>A0A1G1KX16_9BACT</name>
<dbReference type="AlphaFoldDB" id="A0A1G1KX16"/>
<gene>
    <name evidence="1" type="ORF">A3G33_09785</name>
</gene>